<dbReference type="Pfam" id="PF01841">
    <property type="entry name" value="Transglut_core"/>
    <property type="match status" value="1"/>
</dbReference>
<name>A0A0F5VF65_9GAMM</name>
<reference evidence="2 3" key="1">
    <citation type="submission" date="2014-12" db="EMBL/GenBank/DDBJ databases">
        <title>Mercury Reductase activity and rhizosphere competence traits in the genome of root associated Photobacterium halotolerans MELD1.</title>
        <authorList>
            <person name="Mathew D.C."/>
            <person name="Huang C.-C."/>
        </authorList>
    </citation>
    <scope>NUCLEOTIDE SEQUENCE [LARGE SCALE GENOMIC DNA]</scope>
    <source>
        <strain evidence="2 3">MELD1</strain>
    </source>
</reference>
<evidence type="ECO:0000313" key="2">
    <source>
        <dbReference type="EMBL" id="KKD00826.1"/>
    </source>
</evidence>
<dbReference type="STRING" id="265726.KY46_03135"/>
<dbReference type="InterPro" id="IPR038765">
    <property type="entry name" value="Papain-like_cys_pep_sf"/>
</dbReference>
<dbReference type="InterPro" id="IPR002931">
    <property type="entry name" value="Transglutaminase-like"/>
</dbReference>
<dbReference type="OrthoDB" id="4697328at2"/>
<accession>A0A0F5VF65</accession>
<evidence type="ECO:0000313" key="3">
    <source>
        <dbReference type="Proteomes" id="UP000033633"/>
    </source>
</evidence>
<organism evidence="2 3">
    <name type="scientific">Photobacterium halotolerans</name>
    <dbReference type="NCBI Taxonomy" id="265726"/>
    <lineage>
        <taxon>Bacteria</taxon>
        <taxon>Pseudomonadati</taxon>
        <taxon>Pseudomonadota</taxon>
        <taxon>Gammaproteobacteria</taxon>
        <taxon>Vibrionales</taxon>
        <taxon>Vibrionaceae</taxon>
        <taxon>Photobacterium</taxon>
    </lineage>
</organism>
<dbReference type="PANTHER" id="PTHR33490">
    <property type="entry name" value="BLR5614 PROTEIN-RELATED"/>
    <property type="match status" value="1"/>
</dbReference>
<dbReference type="PATRIC" id="fig|265726.11.peg.1969"/>
<feature type="domain" description="Transglutaminase-like" evidence="1">
    <location>
        <begin position="21"/>
        <end position="134"/>
    </location>
</feature>
<dbReference type="Proteomes" id="UP000033633">
    <property type="component" value="Unassembled WGS sequence"/>
</dbReference>
<protein>
    <recommendedName>
        <fullName evidence="1">Transglutaminase-like domain-containing protein</fullName>
    </recommendedName>
</protein>
<dbReference type="AlphaFoldDB" id="A0A0F5VF65"/>
<dbReference type="SUPFAM" id="SSF54001">
    <property type="entry name" value="Cysteine proteinases"/>
    <property type="match status" value="1"/>
</dbReference>
<gene>
    <name evidence="2" type="ORF">KY46_03135</name>
</gene>
<dbReference type="PANTHER" id="PTHR33490:SF3">
    <property type="entry name" value="CONSERVED INTEGRAL MEMBRANE PROTEIN"/>
    <property type="match status" value="1"/>
</dbReference>
<dbReference type="RefSeq" id="WP_046219192.1">
    <property type="nucleotide sequence ID" value="NZ_JWYV01000002.1"/>
</dbReference>
<evidence type="ECO:0000259" key="1">
    <source>
        <dbReference type="Pfam" id="PF01841"/>
    </source>
</evidence>
<dbReference type="EMBL" id="JWYV01000002">
    <property type="protein sequence ID" value="KKD00826.1"/>
    <property type="molecule type" value="Genomic_DNA"/>
</dbReference>
<sequence length="210" mass="23838">MEEQLNATDYFDFDHPAIQNFSQQVTGNTAAEKAISIYYLVRDEIVYNPYTLQDGLPSLKASYCFQKNQAYCIPKAALMVALCRLHGIPARLGLADVINHLSTPALVEWLGTDYFALHGYAEIWLNQGWVKVTPVFDRALCEKFNVAPLEFDGKHDAILHSATKDGRQHMEYVKYHGCFDDMPIELIQKTASEAYPKFADLFNQNRVSAH</sequence>
<comment type="caution">
    <text evidence="2">The sequence shown here is derived from an EMBL/GenBank/DDBJ whole genome shotgun (WGS) entry which is preliminary data.</text>
</comment>
<keyword evidence="3" id="KW-1185">Reference proteome</keyword>
<dbReference type="Gene3D" id="3.10.620.30">
    <property type="match status" value="1"/>
</dbReference>
<proteinExistence type="predicted"/>